<keyword evidence="5" id="KW-1185">Reference proteome</keyword>
<proteinExistence type="predicted"/>
<dbReference type="InterPro" id="IPR046342">
    <property type="entry name" value="CBS_dom_sf"/>
</dbReference>
<protein>
    <submittedName>
        <fullName evidence="4">CBS domain-containing protein</fullName>
    </submittedName>
</protein>
<dbReference type="Proteomes" id="UP000316706">
    <property type="component" value="Unassembled WGS sequence"/>
</dbReference>
<dbReference type="AlphaFoldDB" id="A0A543I7S7"/>
<sequence>MTTAREVMHFGVECLSVDETLTTAAERMAALDVGAMPVCEGERLRGIITDRDIVVKVIAQGRDPSEFTAGSLIGSGPVWTAQTDTDVDEILHDMIEHKIRRVPVLEDDRLVGIISQADLAANLPDDKVGELVEAVSSTAH</sequence>
<dbReference type="EMBL" id="VFPO01000001">
    <property type="protein sequence ID" value="TQM66605.1"/>
    <property type="molecule type" value="Genomic_DNA"/>
</dbReference>
<dbReference type="OrthoDB" id="9789996at2"/>
<dbReference type="SMART" id="SM00116">
    <property type="entry name" value="CBS"/>
    <property type="match status" value="2"/>
</dbReference>
<dbReference type="Pfam" id="PF00571">
    <property type="entry name" value="CBS"/>
    <property type="match status" value="2"/>
</dbReference>
<dbReference type="SUPFAM" id="SSF54631">
    <property type="entry name" value="CBS-domain pair"/>
    <property type="match status" value="1"/>
</dbReference>
<accession>A0A543I7S7</accession>
<feature type="domain" description="CBS" evidence="3">
    <location>
        <begin position="8"/>
        <end position="65"/>
    </location>
</feature>
<dbReference type="PROSITE" id="PS51371">
    <property type="entry name" value="CBS"/>
    <property type="match status" value="2"/>
</dbReference>
<dbReference type="Gene3D" id="3.10.580.10">
    <property type="entry name" value="CBS-domain"/>
    <property type="match status" value="1"/>
</dbReference>
<comment type="caution">
    <text evidence="4">The sequence shown here is derived from an EMBL/GenBank/DDBJ whole genome shotgun (WGS) entry which is preliminary data.</text>
</comment>
<gene>
    <name evidence="4" type="ORF">FHX41_0186</name>
</gene>
<dbReference type="CDD" id="cd04622">
    <property type="entry name" value="CBS_pair_HRP1_like"/>
    <property type="match status" value="1"/>
</dbReference>
<dbReference type="PANTHER" id="PTHR43080:SF2">
    <property type="entry name" value="CBS DOMAIN-CONTAINING PROTEIN"/>
    <property type="match status" value="1"/>
</dbReference>
<dbReference type="RefSeq" id="WP_141965723.1">
    <property type="nucleotide sequence ID" value="NZ_VFPO01000001.1"/>
</dbReference>
<keyword evidence="1 2" id="KW-0129">CBS domain</keyword>
<name>A0A543I7S7_9ACTN</name>
<organism evidence="4 5">
    <name type="scientific">Actinomadura hallensis</name>
    <dbReference type="NCBI Taxonomy" id="337895"/>
    <lineage>
        <taxon>Bacteria</taxon>
        <taxon>Bacillati</taxon>
        <taxon>Actinomycetota</taxon>
        <taxon>Actinomycetes</taxon>
        <taxon>Streptosporangiales</taxon>
        <taxon>Thermomonosporaceae</taxon>
        <taxon>Actinomadura</taxon>
    </lineage>
</organism>
<evidence type="ECO:0000313" key="5">
    <source>
        <dbReference type="Proteomes" id="UP000316706"/>
    </source>
</evidence>
<dbReference type="PANTHER" id="PTHR43080">
    <property type="entry name" value="CBS DOMAIN-CONTAINING PROTEIN CBSX3, MITOCHONDRIAL"/>
    <property type="match status" value="1"/>
</dbReference>
<dbReference type="InterPro" id="IPR000644">
    <property type="entry name" value="CBS_dom"/>
</dbReference>
<evidence type="ECO:0000259" key="3">
    <source>
        <dbReference type="PROSITE" id="PS51371"/>
    </source>
</evidence>
<dbReference type="InterPro" id="IPR051257">
    <property type="entry name" value="Diverse_CBS-Domain"/>
</dbReference>
<evidence type="ECO:0000256" key="2">
    <source>
        <dbReference type="PROSITE-ProRule" id="PRU00703"/>
    </source>
</evidence>
<evidence type="ECO:0000313" key="4">
    <source>
        <dbReference type="EMBL" id="TQM66605.1"/>
    </source>
</evidence>
<evidence type="ECO:0000256" key="1">
    <source>
        <dbReference type="ARBA" id="ARBA00023122"/>
    </source>
</evidence>
<feature type="domain" description="CBS" evidence="3">
    <location>
        <begin position="73"/>
        <end position="131"/>
    </location>
</feature>
<reference evidence="4 5" key="1">
    <citation type="submission" date="2019-06" db="EMBL/GenBank/DDBJ databases">
        <title>Sequencing the genomes of 1000 actinobacteria strains.</title>
        <authorList>
            <person name="Klenk H.-P."/>
        </authorList>
    </citation>
    <scope>NUCLEOTIDE SEQUENCE [LARGE SCALE GENOMIC DNA]</scope>
    <source>
        <strain evidence="4 5">DSM 45043</strain>
    </source>
</reference>